<dbReference type="Gene3D" id="1.10.287.1050">
    <property type="entry name" value="H-NS histone-like proteins"/>
    <property type="match status" value="1"/>
</dbReference>
<evidence type="ECO:0000259" key="8">
    <source>
        <dbReference type="SMART" id="SM00528"/>
    </source>
</evidence>
<keyword evidence="4 5" id="KW-0238">DNA-binding</keyword>
<feature type="compositionally biased region" description="Basic and acidic residues" evidence="7">
    <location>
        <begin position="123"/>
        <end position="135"/>
    </location>
</feature>
<dbReference type="InterPro" id="IPR037150">
    <property type="entry name" value="H-NS_C_dom_sf"/>
</dbReference>
<evidence type="ECO:0000256" key="4">
    <source>
        <dbReference type="ARBA" id="ARBA00023125"/>
    </source>
</evidence>
<proteinExistence type="inferred from homology"/>
<dbReference type="SUPFAM" id="SSF81273">
    <property type="entry name" value="H-NS histone-like proteins"/>
    <property type="match status" value="2"/>
</dbReference>
<keyword evidence="6" id="KW-0175">Coiled coil</keyword>
<dbReference type="SMART" id="SM00528">
    <property type="entry name" value="HNS"/>
    <property type="match status" value="1"/>
</dbReference>
<name>A0ABS7YRG5_9VIBR</name>
<sequence>MSEVTKTLLNIRSLRAYARDLTLEQLEEALDKLTTVVTERREAEEEERAALAEQEAKLSAIAEQIAADGIDVNALISALAGETKGKAKGKRAPRPAKYKYVDANGEEKTWTGQGRTPSAIQKALDEGKSLEQFEI</sequence>
<dbReference type="Proteomes" id="UP001199044">
    <property type="component" value="Unassembled WGS sequence"/>
</dbReference>
<evidence type="ECO:0000313" key="10">
    <source>
        <dbReference type="Proteomes" id="UP001199044"/>
    </source>
</evidence>
<dbReference type="PANTHER" id="PTHR38097:SF2">
    <property type="entry name" value="DNA-BINDING PROTEIN STPA"/>
    <property type="match status" value="1"/>
</dbReference>
<feature type="domain" description="DNA-binding protein H-NS-like C-terminal" evidence="8">
    <location>
        <begin position="88"/>
        <end position="135"/>
    </location>
</feature>
<dbReference type="EMBL" id="JAIWIU010000084">
    <property type="protein sequence ID" value="MCA2017044.1"/>
    <property type="molecule type" value="Genomic_DNA"/>
</dbReference>
<feature type="compositionally biased region" description="Polar residues" evidence="7">
    <location>
        <begin position="110"/>
        <end position="119"/>
    </location>
</feature>
<dbReference type="Pfam" id="PF00816">
    <property type="entry name" value="Histone_HNS"/>
    <property type="match status" value="1"/>
</dbReference>
<dbReference type="RefSeq" id="WP_068713308.1">
    <property type="nucleotide sequence ID" value="NZ_AP014635.1"/>
</dbReference>
<evidence type="ECO:0000256" key="3">
    <source>
        <dbReference type="ARBA" id="ARBA00022490"/>
    </source>
</evidence>
<evidence type="ECO:0000256" key="6">
    <source>
        <dbReference type="SAM" id="Coils"/>
    </source>
</evidence>
<reference evidence="10" key="1">
    <citation type="submission" date="2023-07" db="EMBL/GenBank/DDBJ databases">
        <title>Molecular identification of indigenous halophilic bacteria isolated from red sea cost, biodegradation of synthetic dyes and assessment of degraded metabolite toxicity.</title>
        <authorList>
            <person name="Chaieb K."/>
            <person name="Altayb H.N."/>
        </authorList>
    </citation>
    <scope>NUCLEOTIDE SEQUENCE [LARGE SCALE GENOMIC DNA]</scope>
    <source>
        <strain evidence="10">K20</strain>
    </source>
</reference>
<dbReference type="InterPro" id="IPR027454">
    <property type="entry name" value="Histone_HNS_N"/>
</dbReference>
<comment type="subcellular location">
    <subcellularLocation>
        <location evidence="1">Cytoplasm</location>
        <location evidence="1">Nucleoid</location>
    </subcellularLocation>
</comment>
<evidence type="ECO:0000256" key="1">
    <source>
        <dbReference type="ARBA" id="ARBA00004453"/>
    </source>
</evidence>
<evidence type="ECO:0000256" key="2">
    <source>
        <dbReference type="ARBA" id="ARBA00010610"/>
    </source>
</evidence>
<gene>
    <name evidence="9" type="ORF">LDJ79_13040</name>
</gene>
<keyword evidence="3" id="KW-0963">Cytoplasm</keyword>
<dbReference type="InterPro" id="IPR027444">
    <property type="entry name" value="H-NS_C_dom"/>
</dbReference>
<evidence type="ECO:0000256" key="7">
    <source>
        <dbReference type="SAM" id="MobiDB-lite"/>
    </source>
</evidence>
<accession>A0ABS7YRG5</accession>
<dbReference type="InterPro" id="IPR001801">
    <property type="entry name" value="Histone_HNS"/>
</dbReference>
<protein>
    <recommendedName>
        <fullName evidence="5">DNA-binding protein</fullName>
    </recommendedName>
</protein>
<keyword evidence="10" id="KW-1185">Reference proteome</keyword>
<evidence type="ECO:0000256" key="5">
    <source>
        <dbReference type="PIRNR" id="PIRNR002096"/>
    </source>
</evidence>
<feature type="coiled-coil region" evidence="6">
    <location>
        <begin position="23"/>
        <end position="64"/>
    </location>
</feature>
<organism evidence="9 10">
    <name type="scientific">Vibrio tritonius</name>
    <dbReference type="NCBI Taxonomy" id="1435069"/>
    <lineage>
        <taxon>Bacteria</taxon>
        <taxon>Pseudomonadati</taxon>
        <taxon>Pseudomonadota</taxon>
        <taxon>Gammaproteobacteria</taxon>
        <taxon>Vibrionales</taxon>
        <taxon>Vibrionaceae</taxon>
        <taxon>Vibrio</taxon>
    </lineage>
</organism>
<feature type="region of interest" description="Disordered" evidence="7">
    <location>
        <begin position="108"/>
        <end position="135"/>
    </location>
</feature>
<dbReference type="Pfam" id="PF22470">
    <property type="entry name" value="Histone_HNS_N"/>
    <property type="match status" value="1"/>
</dbReference>
<comment type="similarity">
    <text evidence="2 5">Belongs to the histone-like protein H-NS family.</text>
</comment>
<dbReference type="Gene3D" id="4.10.430.10">
    <property type="entry name" value="Histone-like protein H-NS, C-terminal domain"/>
    <property type="match status" value="1"/>
</dbReference>
<dbReference type="PANTHER" id="PTHR38097">
    <property type="match status" value="1"/>
</dbReference>
<evidence type="ECO:0000313" key="9">
    <source>
        <dbReference type="EMBL" id="MCA2017044.1"/>
    </source>
</evidence>
<comment type="caution">
    <text evidence="9">The sequence shown here is derived from an EMBL/GenBank/DDBJ whole genome shotgun (WGS) entry which is preliminary data.</text>
</comment>
<dbReference type="PIRSF" id="PIRSF002096">
    <property type="entry name" value="HnS"/>
    <property type="match status" value="1"/>
</dbReference>
<dbReference type="InterPro" id="IPR054180">
    <property type="entry name" value="H-NS-like_N"/>
</dbReference>